<dbReference type="STRING" id="1797517.A3F61_03380"/>
<proteinExistence type="predicted"/>
<name>A0A1G1V9M3_9BACT</name>
<dbReference type="EMBL" id="MHCA01000027">
    <property type="protein sequence ID" value="OGY12053.1"/>
    <property type="molecule type" value="Genomic_DNA"/>
</dbReference>
<evidence type="ECO:0000313" key="1">
    <source>
        <dbReference type="EMBL" id="OGY12053.1"/>
    </source>
</evidence>
<dbReference type="Proteomes" id="UP000178272">
    <property type="component" value="Unassembled WGS sequence"/>
</dbReference>
<gene>
    <name evidence="1" type="ORF">A3F61_03380</name>
</gene>
<accession>A0A1G1V9M3</accession>
<dbReference type="AlphaFoldDB" id="A0A1G1V9M3"/>
<reference evidence="1 2" key="1">
    <citation type="journal article" date="2016" name="Nat. Commun.">
        <title>Thousands of microbial genomes shed light on interconnected biogeochemical processes in an aquifer system.</title>
        <authorList>
            <person name="Anantharaman K."/>
            <person name="Brown C.T."/>
            <person name="Hug L.A."/>
            <person name="Sharon I."/>
            <person name="Castelle C.J."/>
            <person name="Probst A.J."/>
            <person name="Thomas B.C."/>
            <person name="Singh A."/>
            <person name="Wilkins M.J."/>
            <person name="Karaoz U."/>
            <person name="Brodie E.L."/>
            <person name="Williams K.H."/>
            <person name="Hubbard S.S."/>
            <person name="Banfield J.F."/>
        </authorList>
    </citation>
    <scope>NUCLEOTIDE SEQUENCE [LARGE SCALE GENOMIC DNA]</scope>
</reference>
<organism evidence="1 2">
    <name type="scientific">Candidatus Blackburnbacteria bacterium RIFCSPHIGHO2_12_FULL_41_13b</name>
    <dbReference type="NCBI Taxonomy" id="1797517"/>
    <lineage>
        <taxon>Bacteria</taxon>
        <taxon>Candidatus Blackburniibacteriota</taxon>
    </lineage>
</organism>
<protein>
    <submittedName>
        <fullName evidence="1">Uncharacterized protein</fullName>
    </submittedName>
</protein>
<comment type="caution">
    <text evidence="1">The sequence shown here is derived from an EMBL/GenBank/DDBJ whole genome shotgun (WGS) entry which is preliminary data.</text>
</comment>
<evidence type="ECO:0000313" key="2">
    <source>
        <dbReference type="Proteomes" id="UP000178272"/>
    </source>
</evidence>
<sequence length="169" mass="18600">MSEVSGDHQIEARHTLPTSELPSLSLITSLRKFSKPRGEWKGTINLRGLEVNVSIQLFDTGFPVHTRIDVKQGESHENWRMIETRDAMRLELTSASPATIIAPDIAEPEERFSGVGADIALKHPRKPREPLVVGDIDFSRSRITGNGIHSVGNVITELAEMASALRLAA</sequence>